<dbReference type="InterPro" id="IPR007275">
    <property type="entry name" value="YTH_domain"/>
</dbReference>
<organism evidence="5 6">
    <name type="scientific">Pseudomaricurvus hydrocarbonicus</name>
    <dbReference type="NCBI Taxonomy" id="1470433"/>
    <lineage>
        <taxon>Bacteria</taxon>
        <taxon>Pseudomonadati</taxon>
        <taxon>Pseudomonadota</taxon>
        <taxon>Gammaproteobacteria</taxon>
        <taxon>Cellvibrionales</taxon>
        <taxon>Cellvibrionaceae</taxon>
        <taxon>Pseudomaricurvus</taxon>
    </lineage>
</organism>
<dbReference type="SUPFAM" id="SSF56784">
    <property type="entry name" value="HAD-like"/>
    <property type="match status" value="1"/>
</dbReference>
<evidence type="ECO:0000256" key="3">
    <source>
        <dbReference type="ARBA" id="ARBA00022842"/>
    </source>
</evidence>
<dbReference type="NCBIfam" id="TIGR01486">
    <property type="entry name" value="HAD-SF-IIB-MPGP"/>
    <property type="match status" value="1"/>
</dbReference>
<dbReference type="GO" id="GO:0003723">
    <property type="term" value="F:RNA binding"/>
    <property type="evidence" value="ECO:0007669"/>
    <property type="project" value="InterPro"/>
</dbReference>
<evidence type="ECO:0000259" key="4">
    <source>
        <dbReference type="PROSITE" id="PS50882"/>
    </source>
</evidence>
<dbReference type="PANTHER" id="PTHR10000">
    <property type="entry name" value="PHOSPHOSERINE PHOSPHATASE"/>
    <property type="match status" value="1"/>
</dbReference>
<accession>A0A9E5JRV6</accession>
<dbReference type="InterPro" id="IPR006381">
    <property type="entry name" value="HAD-SF-IIB-MPGP"/>
</dbReference>
<evidence type="ECO:0000256" key="2">
    <source>
        <dbReference type="ARBA" id="ARBA00022801"/>
    </source>
</evidence>
<gene>
    <name evidence="5" type="ORF">G8770_01635</name>
</gene>
<dbReference type="PROSITE" id="PS50882">
    <property type="entry name" value="YTH"/>
    <property type="match status" value="1"/>
</dbReference>
<dbReference type="InterPro" id="IPR006379">
    <property type="entry name" value="HAD-SF_hydro_IIB"/>
</dbReference>
<dbReference type="Proteomes" id="UP000787472">
    <property type="component" value="Unassembled WGS sequence"/>
</dbReference>
<dbReference type="InterPro" id="IPR023214">
    <property type="entry name" value="HAD_sf"/>
</dbReference>
<keyword evidence="6" id="KW-1185">Reference proteome</keyword>
<protein>
    <submittedName>
        <fullName evidence="5">HAD-IIB family hydrolase</fullName>
    </submittedName>
</protein>
<evidence type="ECO:0000313" key="6">
    <source>
        <dbReference type="Proteomes" id="UP000787472"/>
    </source>
</evidence>
<dbReference type="GO" id="GO:0000287">
    <property type="term" value="F:magnesium ion binding"/>
    <property type="evidence" value="ECO:0007669"/>
    <property type="project" value="UniProtKB-ARBA"/>
</dbReference>
<dbReference type="AlphaFoldDB" id="A0A9E5JRV6"/>
<keyword evidence="1" id="KW-0479">Metal-binding</keyword>
<comment type="caution">
    <text evidence="5">The sequence shown here is derived from an EMBL/GenBank/DDBJ whole genome shotgun (WGS) entry which is preliminary data.</text>
</comment>
<proteinExistence type="predicted"/>
<dbReference type="Pfam" id="PF08282">
    <property type="entry name" value="Hydrolase_3"/>
    <property type="match status" value="1"/>
</dbReference>
<name>A0A9E5JRV6_9GAMM</name>
<dbReference type="Gene3D" id="3.40.50.1000">
    <property type="entry name" value="HAD superfamily/HAD-like"/>
    <property type="match status" value="2"/>
</dbReference>
<reference evidence="5" key="1">
    <citation type="submission" date="2020-03" db="EMBL/GenBank/DDBJ databases">
        <authorList>
            <person name="Guo F."/>
        </authorList>
    </citation>
    <scope>NUCLEOTIDE SEQUENCE</scope>
    <source>
        <strain evidence="5">JCM 30134</strain>
    </source>
</reference>
<evidence type="ECO:0000256" key="1">
    <source>
        <dbReference type="ARBA" id="ARBA00022723"/>
    </source>
</evidence>
<dbReference type="Gene3D" id="3.30.980.20">
    <property type="entry name" value="Putative mannosyl-3-phosphoglycerate phosphatase, domain 2"/>
    <property type="match status" value="1"/>
</dbReference>
<dbReference type="GO" id="GO:0005829">
    <property type="term" value="C:cytosol"/>
    <property type="evidence" value="ECO:0007669"/>
    <property type="project" value="TreeGrafter"/>
</dbReference>
<evidence type="ECO:0000313" key="5">
    <source>
        <dbReference type="EMBL" id="NHO64246.1"/>
    </source>
</evidence>
<keyword evidence="2 5" id="KW-0378">Hydrolase</keyword>
<feature type="domain" description="YTH" evidence="4">
    <location>
        <begin position="260"/>
        <end position="314"/>
    </location>
</feature>
<dbReference type="GO" id="GO:0050531">
    <property type="term" value="F:mannosyl-3-phosphoglycerate phosphatase activity"/>
    <property type="evidence" value="ECO:0007669"/>
    <property type="project" value="InterPro"/>
</dbReference>
<dbReference type="InterPro" id="IPR036412">
    <property type="entry name" value="HAD-like_sf"/>
</dbReference>
<dbReference type="EMBL" id="JAAONZ010000001">
    <property type="protein sequence ID" value="NHO64246.1"/>
    <property type="molecule type" value="Genomic_DNA"/>
</dbReference>
<dbReference type="RefSeq" id="WP_167181085.1">
    <property type="nucleotide sequence ID" value="NZ_JAAONZ010000001.1"/>
</dbReference>
<dbReference type="GO" id="GO:0051479">
    <property type="term" value="P:mannosylglycerate biosynthetic process"/>
    <property type="evidence" value="ECO:0007669"/>
    <property type="project" value="InterPro"/>
</dbReference>
<dbReference type="PANTHER" id="PTHR10000:SF8">
    <property type="entry name" value="HAD SUPERFAMILY HYDROLASE-LIKE, TYPE 3"/>
    <property type="match status" value="1"/>
</dbReference>
<sequence length="314" mass="35943">MIKKHAQLIIVSDLDGSLLDHHSYSFEPARPLLKWLDFASVPVVLCTSKTHSEVLSLRQTLGNDSPFIVENGAAVYLPKSEFHYQPEGTEGVGDFWCKTFCQRREHWLKLLEEAKLHFDLDGKLEHFAEMSAERVAEVTGLDVQLAAQAKEREFGEPLRWLGTEEELLVFSQWFRDRGANVLHGGRFVHLAGDADKGRAMTWLVKQYQLQKRESQQHQFRVQHHHPSFQQHFQNQQNGVRTLSIALGDSQNDVAMLECADRAVVIRSPSHEPPKLSRKHGYWVSESTGPMGWTEGINHWLEELQSQGEIELFSV</sequence>
<dbReference type="NCBIfam" id="TIGR01484">
    <property type="entry name" value="HAD-SF-IIB"/>
    <property type="match status" value="1"/>
</dbReference>
<keyword evidence="3" id="KW-0460">Magnesium</keyword>